<keyword evidence="2" id="KW-1185">Reference proteome</keyword>
<sequence>MAPIEEMQQAQVNRSIRTIKAELEYLCDSSIISPQTLSDLLTRIPPQTALHAPLSVGAVPPATQNNGTPFAQPPTSPMNDLSLNHTRTNGSTSNNEKHDSSNPYFQQQRATSPQPPPAYGSQPPPSADWPPLCQATALYQYSSADAGDLELQPNDQVTVIEYMNAEWWKGRSSRTGKAGIFPRSYVKVAEDKGPARAQNSYGNNYGNAPLAVSGTGNGEGKMPSKGEEQGKKFGKKLGNAAVFGAGATIGSKIVNGIF</sequence>
<dbReference type="Proteomes" id="UP001281147">
    <property type="component" value="Unassembled WGS sequence"/>
</dbReference>
<dbReference type="EMBL" id="JAUTXU010000055">
    <property type="protein sequence ID" value="KAK3714461.1"/>
    <property type="molecule type" value="Genomic_DNA"/>
</dbReference>
<keyword evidence="1" id="KW-0034">Amyloid</keyword>
<evidence type="ECO:0000313" key="1">
    <source>
        <dbReference type="EMBL" id="KAK3714461.1"/>
    </source>
</evidence>
<name>A0ACC3NCI3_9PEZI</name>
<comment type="caution">
    <text evidence="1">The sequence shown here is derived from an EMBL/GenBank/DDBJ whole genome shotgun (WGS) entry which is preliminary data.</text>
</comment>
<proteinExistence type="predicted"/>
<gene>
    <name evidence="1" type="primary">PIN3_1</name>
    <name evidence="1" type="ORF">LTR37_007767</name>
</gene>
<protein>
    <submittedName>
        <fullName evidence="1">Protein that induces appearance of [PIN+] prion when overproduced</fullName>
    </submittedName>
</protein>
<organism evidence="1 2">
    <name type="scientific">Vermiconidia calcicola</name>
    <dbReference type="NCBI Taxonomy" id="1690605"/>
    <lineage>
        <taxon>Eukaryota</taxon>
        <taxon>Fungi</taxon>
        <taxon>Dikarya</taxon>
        <taxon>Ascomycota</taxon>
        <taxon>Pezizomycotina</taxon>
        <taxon>Dothideomycetes</taxon>
        <taxon>Dothideomycetidae</taxon>
        <taxon>Mycosphaerellales</taxon>
        <taxon>Extremaceae</taxon>
        <taxon>Vermiconidia</taxon>
    </lineage>
</organism>
<accession>A0ACC3NCI3</accession>
<evidence type="ECO:0000313" key="2">
    <source>
        <dbReference type="Proteomes" id="UP001281147"/>
    </source>
</evidence>
<keyword evidence="1" id="KW-0640">Prion</keyword>
<reference evidence="1" key="1">
    <citation type="submission" date="2023-07" db="EMBL/GenBank/DDBJ databases">
        <title>Black Yeasts Isolated from many extreme environments.</title>
        <authorList>
            <person name="Coleine C."/>
            <person name="Stajich J.E."/>
            <person name="Selbmann L."/>
        </authorList>
    </citation>
    <scope>NUCLEOTIDE SEQUENCE</scope>
    <source>
        <strain evidence="1">CCFEE 5714</strain>
    </source>
</reference>